<sequence length="38" mass="4294">MACLGWTGLHTEVFVQARCTVKNYITAQKLIALEIDKQ</sequence>
<dbReference type="EMBL" id="FXSZ01000009">
    <property type="protein sequence ID" value="SMO76684.1"/>
    <property type="molecule type" value="Genomic_DNA"/>
</dbReference>
<gene>
    <name evidence="1" type="ORF">SAMN06265350_10965</name>
</gene>
<accession>A0A521DY68</accession>
<proteinExistence type="predicted"/>
<evidence type="ECO:0000313" key="1">
    <source>
        <dbReference type="EMBL" id="SMO76684.1"/>
    </source>
</evidence>
<keyword evidence="2" id="KW-1185">Reference proteome</keyword>
<dbReference type="Proteomes" id="UP000315971">
    <property type="component" value="Unassembled WGS sequence"/>
</dbReference>
<organism evidence="1 2">
    <name type="scientific">Solitalea koreensis</name>
    <dbReference type="NCBI Taxonomy" id="543615"/>
    <lineage>
        <taxon>Bacteria</taxon>
        <taxon>Pseudomonadati</taxon>
        <taxon>Bacteroidota</taxon>
        <taxon>Sphingobacteriia</taxon>
        <taxon>Sphingobacteriales</taxon>
        <taxon>Sphingobacteriaceae</taxon>
        <taxon>Solitalea</taxon>
    </lineage>
</organism>
<evidence type="ECO:0000313" key="2">
    <source>
        <dbReference type="Proteomes" id="UP000315971"/>
    </source>
</evidence>
<name>A0A521DY68_9SPHI</name>
<protein>
    <submittedName>
        <fullName evidence="1">Uncharacterized protein</fullName>
    </submittedName>
</protein>
<reference evidence="1 2" key="1">
    <citation type="submission" date="2017-05" db="EMBL/GenBank/DDBJ databases">
        <authorList>
            <person name="Varghese N."/>
            <person name="Submissions S."/>
        </authorList>
    </citation>
    <scope>NUCLEOTIDE SEQUENCE [LARGE SCALE GENOMIC DNA]</scope>
    <source>
        <strain evidence="1 2">DSM 21342</strain>
    </source>
</reference>
<dbReference type="AlphaFoldDB" id="A0A521DY68"/>